<evidence type="ECO:0000313" key="1">
    <source>
        <dbReference type="EMBL" id="RMP07248.1"/>
    </source>
</evidence>
<evidence type="ECO:0000313" key="4">
    <source>
        <dbReference type="Proteomes" id="UP000269044"/>
    </source>
</evidence>
<evidence type="ECO:0000313" key="2">
    <source>
        <dbReference type="EMBL" id="RMQ28586.1"/>
    </source>
</evidence>
<comment type="caution">
    <text evidence="1">The sequence shown here is derived from an EMBL/GenBank/DDBJ whole genome shotgun (WGS) entry which is preliminary data.</text>
</comment>
<dbReference type="EMBL" id="RBQG01000313">
    <property type="protein sequence ID" value="RMP07248.1"/>
    <property type="molecule type" value="Genomic_DNA"/>
</dbReference>
<name>A0A0P9U1Z3_9PSED</name>
<proteinExistence type="predicted"/>
<protein>
    <recommendedName>
        <fullName evidence="5">Transposition protein, TnsC-related protein</fullName>
    </recommendedName>
</protein>
<accession>A0A0P9U1Z3</accession>
<dbReference type="EMBL" id="RBRA01000032">
    <property type="protein sequence ID" value="RMQ28586.1"/>
    <property type="molecule type" value="Genomic_DNA"/>
</dbReference>
<gene>
    <name evidence="2" type="ORF">ALQ08_200147</name>
    <name evidence="1" type="ORF">ALQ28_00020</name>
</gene>
<dbReference type="RefSeq" id="WP_081031609.1">
    <property type="nucleotide sequence ID" value="NZ_LJQH01000224.1"/>
</dbReference>
<organism evidence="1 3">
    <name type="scientific">Pseudomonas syringae pv. delphinii</name>
    <dbReference type="NCBI Taxonomy" id="192088"/>
    <lineage>
        <taxon>Bacteria</taxon>
        <taxon>Pseudomonadati</taxon>
        <taxon>Pseudomonadota</taxon>
        <taxon>Gammaproteobacteria</taxon>
        <taxon>Pseudomonadales</taxon>
        <taxon>Pseudomonadaceae</taxon>
        <taxon>Pseudomonas</taxon>
    </lineage>
</organism>
<dbReference type="Proteomes" id="UP000269044">
    <property type="component" value="Unassembled WGS sequence"/>
</dbReference>
<dbReference type="InterPro" id="IPR027417">
    <property type="entry name" value="P-loop_NTPase"/>
</dbReference>
<evidence type="ECO:0000313" key="3">
    <source>
        <dbReference type="Proteomes" id="UP000267908"/>
    </source>
</evidence>
<evidence type="ECO:0008006" key="5">
    <source>
        <dbReference type="Google" id="ProtNLM"/>
    </source>
</evidence>
<reference evidence="3 4" key="1">
    <citation type="submission" date="2018-08" db="EMBL/GenBank/DDBJ databases">
        <title>Recombination of ecologically and evolutionarily significant loci maintains genetic cohesion in the Pseudomonas syringae species complex.</title>
        <authorList>
            <person name="Dillon M."/>
            <person name="Thakur S."/>
            <person name="Almeida R.N.D."/>
            <person name="Weir B.S."/>
            <person name="Guttman D.S."/>
        </authorList>
    </citation>
    <scope>NUCLEOTIDE SEQUENCE [LARGE SCALE GENOMIC DNA]</scope>
    <source>
        <strain evidence="2 4">ICMP 13052</strain>
        <strain evidence="1 3">ICMP 4330</strain>
    </source>
</reference>
<dbReference type="AlphaFoldDB" id="A0A0P9U1Z3"/>
<dbReference type="SUPFAM" id="SSF52540">
    <property type="entry name" value="P-loop containing nucleoside triphosphate hydrolases"/>
    <property type="match status" value="1"/>
</dbReference>
<sequence length="440" mass="49930">MTINILNTRFEPHLDDKRLKELITVRGKPLKGLASLNEQVAAQQLAEALKAVFIPNTFTLDLIKEILGKARQFSVESFSTERDYVSKLYQPPEREVMPICLTGLAGVGKSATIAALRKVLPGPQMLRIKHYEGVHQVVSHWYASARGKGLIRQLLSGLVGIEYKGNIAALLVESRRRAYADGITLVLLEEMQHINTGQGAARVTDILLTMSAIGPPMMYAANYSLVHRLMKRNSEDTHRLLSEPRVMLPDAPDCEAWHEYVCECMVVSNDLIQIKSSILVEQLYRFTFGIKRLVVHLLKLAYLEGRHRGRYTIEFQDLDHAFRSTGYSLHKAEVGELQRQALQRSNSGIRTDLRCPFDIPLRSSVVEFPRREREQRITTKVFLSSLNAEERAALEQLKPELLDQIPAKRKPKTAIRKATEEEMLDAHQRFLAETLLITDT</sequence>
<dbReference type="Proteomes" id="UP000267908">
    <property type="component" value="Unassembled WGS sequence"/>
</dbReference>